<evidence type="ECO:0000313" key="10">
    <source>
        <dbReference type="Proteomes" id="UP000274429"/>
    </source>
</evidence>
<keyword evidence="10" id="KW-1185">Reference proteome</keyword>
<organism evidence="11">
    <name type="scientific">Hydatigena taeniaeformis</name>
    <name type="common">Feline tapeworm</name>
    <name type="synonym">Taenia taeniaeformis</name>
    <dbReference type="NCBI Taxonomy" id="6205"/>
    <lineage>
        <taxon>Eukaryota</taxon>
        <taxon>Metazoa</taxon>
        <taxon>Spiralia</taxon>
        <taxon>Lophotrochozoa</taxon>
        <taxon>Platyhelminthes</taxon>
        <taxon>Cestoda</taxon>
        <taxon>Eucestoda</taxon>
        <taxon>Cyclophyllidea</taxon>
        <taxon>Taeniidae</taxon>
        <taxon>Hydatigera</taxon>
    </lineage>
</organism>
<keyword evidence="6" id="KW-0325">Glycoprotein</keyword>
<dbReference type="STRING" id="6205.A0A0R3XBS0"/>
<reference evidence="9 10" key="2">
    <citation type="submission" date="2018-11" db="EMBL/GenBank/DDBJ databases">
        <authorList>
            <consortium name="Pathogen Informatics"/>
        </authorList>
    </citation>
    <scope>NUCLEOTIDE SEQUENCE [LARGE SCALE GENOMIC DNA]</scope>
</reference>
<evidence type="ECO:0000256" key="3">
    <source>
        <dbReference type="ARBA" id="ARBA00022989"/>
    </source>
</evidence>
<evidence type="ECO:0000259" key="8">
    <source>
        <dbReference type="PROSITE" id="PS50258"/>
    </source>
</evidence>
<dbReference type="EMBL" id="UYWX01022654">
    <property type="protein sequence ID" value="VDM35960.1"/>
    <property type="molecule type" value="Genomic_DNA"/>
</dbReference>
<keyword evidence="4" id="KW-0472">Membrane</keyword>
<comment type="subcellular location">
    <subcellularLocation>
        <location evidence="7">Endomembrane system</location>
        <topology evidence="7">Single-pass type I membrane protein</topology>
    </subcellularLocation>
</comment>
<evidence type="ECO:0000256" key="6">
    <source>
        <dbReference type="ARBA" id="ARBA00023180"/>
    </source>
</evidence>
<evidence type="ECO:0000256" key="2">
    <source>
        <dbReference type="ARBA" id="ARBA00022737"/>
    </source>
</evidence>
<gene>
    <name evidence="9" type="ORF">TTAC_LOCUS10980</name>
</gene>
<dbReference type="GO" id="GO:0012505">
    <property type="term" value="C:endomembrane system"/>
    <property type="evidence" value="ECO:0007669"/>
    <property type="project" value="UniProtKB-SubCell"/>
</dbReference>
<dbReference type="InterPro" id="IPR000800">
    <property type="entry name" value="Notch_dom"/>
</dbReference>
<evidence type="ECO:0000256" key="5">
    <source>
        <dbReference type="ARBA" id="ARBA00023157"/>
    </source>
</evidence>
<dbReference type="Gene3D" id="4.10.470.20">
    <property type="match status" value="1"/>
</dbReference>
<feature type="domain" description="LNR" evidence="8">
    <location>
        <begin position="11"/>
        <end position="42"/>
    </location>
</feature>
<dbReference type="Proteomes" id="UP000274429">
    <property type="component" value="Unassembled WGS sequence"/>
</dbReference>
<dbReference type="Pfam" id="PF00066">
    <property type="entry name" value="Notch"/>
    <property type="match status" value="1"/>
</dbReference>
<name>A0A0R3XBS0_HYDTA</name>
<keyword evidence="5" id="KW-1015">Disulfide bond</keyword>
<accession>A0A0R3XBS0</accession>
<sequence>MPTSLINRSTCPLEQNCTSVYGDGVCQPECNIPVCGFDGGDCLAKIDSYSSQVDNIRTGYIGLIIDTDRSTYSTLERTILAHIADLLRAVVRPTIDEENHQPIIFEVDGGRRIQVTFLIDLLPEGFQASPGEIYESIHQAALTLKAALDTKSVDLPLPVAQLWVANDPYAPPPRETTPATPGGLPFLRSKDAIGLYIVLCVLSGGESIRKLIG</sequence>
<evidence type="ECO:0000313" key="11">
    <source>
        <dbReference type="WBParaSite" id="TTAC_0001099701-mRNA-1"/>
    </source>
</evidence>
<proteinExistence type="predicted"/>
<evidence type="ECO:0000313" key="9">
    <source>
        <dbReference type="EMBL" id="VDM35960.1"/>
    </source>
</evidence>
<keyword evidence="3" id="KW-1133">Transmembrane helix</keyword>
<evidence type="ECO:0000256" key="7">
    <source>
        <dbReference type="ARBA" id="ARBA00046288"/>
    </source>
</evidence>
<dbReference type="AlphaFoldDB" id="A0A0R3XBS0"/>
<dbReference type="OrthoDB" id="6065504at2759"/>
<dbReference type="InterPro" id="IPR035993">
    <property type="entry name" value="Notch-like_dom_sf"/>
</dbReference>
<protein>
    <submittedName>
        <fullName evidence="11">LNR domain-containing protein</fullName>
    </submittedName>
</protein>
<dbReference type="SUPFAM" id="SSF90193">
    <property type="entry name" value="Notch domain"/>
    <property type="match status" value="1"/>
</dbReference>
<dbReference type="PROSITE" id="PS50258">
    <property type="entry name" value="LNR"/>
    <property type="match status" value="1"/>
</dbReference>
<dbReference type="SMART" id="SM00004">
    <property type="entry name" value="NL"/>
    <property type="match status" value="1"/>
</dbReference>
<dbReference type="WBParaSite" id="TTAC_0001099701-mRNA-1">
    <property type="protein sequence ID" value="TTAC_0001099701-mRNA-1"/>
    <property type="gene ID" value="TTAC_0001099701"/>
</dbReference>
<keyword evidence="2" id="KW-0677">Repeat</keyword>
<reference evidence="11" key="1">
    <citation type="submission" date="2017-02" db="UniProtKB">
        <authorList>
            <consortium name="WormBaseParasite"/>
        </authorList>
    </citation>
    <scope>IDENTIFICATION</scope>
</reference>
<keyword evidence="1" id="KW-0812">Transmembrane</keyword>
<evidence type="ECO:0000256" key="1">
    <source>
        <dbReference type="ARBA" id="ARBA00022692"/>
    </source>
</evidence>
<evidence type="ECO:0000256" key="4">
    <source>
        <dbReference type="ARBA" id="ARBA00023136"/>
    </source>
</evidence>